<dbReference type="Pfam" id="PF07331">
    <property type="entry name" value="TctB"/>
    <property type="match status" value="1"/>
</dbReference>
<proteinExistence type="predicted"/>
<sequence length="181" mass="18322">MSTIDTSGPATERAARSRGPIPKSELAVAAVLGGLGVFALVDAHTIAVPASASAVGPRAFPYAVGALLVLSAVGLVIALLRGDRGEVEGGEDVDTDGGADWAAVLKLTGSFAALCVLVEPLGWLIAASVMFTGAAWTLGARPWWRALLVALVLNTVVQILFTQLLGVYLPAGPLEGVPGLG</sequence>
<dbReference type="RefSeq" id="WP_109773015.1">
    <property type="nucleotide sequence ID" value="NZ_QGDQ01000003.1"/>
</dbReference>
<protein>
    <submittedName>
        <fullName evidence="3">Putative tricarboxylic transport membrane protein</fullName>
    </submittedName>
</protein>
<dbReference type="OrthoDB" id="5119225at2"/>
<accession>A0A316AC68</accession>
<dbReference type="InterPro" id="IPR009936">
    <property type="entry name" value="DUF1468"/>
</dbReference>
<evidence type="ECO:0000313" key="3">
    <source>
        <dbReference type="EMBL" id="PWJ55376.1"/>
    </source>
</evidence>
<evidence type="ECO:0000259" key="2">
    <source>
        <dbReference type="Pfam" id="PF07331"/>
    </source>
</evidence>
<gene>
    <name evidence="3" type="ORF">BXY45_10346</name>
</gene>
<feature type="transmembrane region" description="Helical" evidence="1">
    <location>
        <begin position="111"/>
        <end position="136"/>
    </location>
</feature>
<keyword evidence="1" id="KW-0472">Membrane</keyword>
<dbReference type="Proteomes" id="UP000245469">
    <property type="component" value="Unassembled WGS sequence"/>
</dbReference>
<comment type="caution">
    <text evidence="3">The sequence shown here is derived from an EMBL/GenBank/DDBJ whole genome shotgun (WGS) entry which is preliminary data.</text>
</comment>
<feature type="transmembrane region" description="Helical" evidence="1">
    <location>
        <begin position="142"/>
        <end position="161"/>
    </location>
</feature>
<dbReference type="AlphaFoldDB" id="A0A316AC68"/>
<keyword evidence="1" id="KW-0812">Transmembrane</keyword>
<name>A0A316AC68_9ACTN</name>
<feature type="domain" description="DUF1468" evidence="2">
    <location>
        <begin position="28"/>
        <end position="170"/>
    </location>
</feature>
<dbReference type="EMBL" id="QGDQ01000003">
    <property type="protein sequence ID" value="PWJ55376.1"/>
    <property type="molecule type" value="Genomic_DNA"/>
</dbReference>
<feature type="transmembrane region" description="Helical" evidence="1">
    <location>
        <begin position="26"/>
        <end position="47"/>
    </location>
</feature>
<feature type="transmembrane region" description="Helical" evidence="1">
    <location>
        <begin position="59"/>
        <end position="80"/>
    </location>
</feature>
<keyword evidence="4" id="KW-1185">Reference proteome</keyword>
<reference evidence="3 4" key="1">
    <citation type="submission" date="2018-03" db="EMBL/GenBank/DDBJ databases">
        <title>Genomic Encyclopedia of Archaeal and Bacterial Type Strains, Phase II (KMG-II): from individual species to whole genera.</title>
        <authorList>
            <person name="Goeker M."/>
        </authorList>
    </citation>
    <scope>NUCLEOTIDE SEQUENCE [LARGE SCALE GENOMIC DNA]</scope>
    <source>
        <strain evidence="3 4">DSM 44889</strain>
    </source>
</reference>
<evidence type="ECO:0000256" key="1">
    <source>
        <dbReference type="SAM" id="Phobius"/>
    </source>
</evidence>
<organism evidence="3 4">
    <name type="scientific">Quadrisphaera granulorum</name>
    <dbReference type="NCBI Taxonomy" id="317664"/>
    <lineage>
        <taxon>Bacteria</taxon>
        <taxon>Bacillati</taxon>
        <taxon>Actinomycetota</taxon>
        <taxon>Actinomycetes</taxon>
        <taxon>Kineosporiales</taxon>
        <taxon>Kineosporiaceae</taxon>
        <taxon>Quadrisphaera</taxon>
    </lineage>
</organism>
<evidence type="ECO:0000313" key="4">
    <source>
        <dbReference type="Proteomes" id="UP000245469"/>
    </source>
</evidence>
<keyword evidence="1" id="KW-1133">Transmembrane helix</keyword>